<feature type="domain" description="Nudix hydrolase" evidence="1">
    <location>
        <begin position="41"/>
        <end position="173"/>
    </location>
</feature>
<dbReference type="Gene3D" id="3.90.79.10">
    <property type="entry name" value="Nucleoside Triphosphate Pyrophosphohydrolase"/>
    <property type="match status" value="1"/>
</dbReference>
<evidence type="ECO:0000313" key="2">
    <source>
        <dbReference type="EMBL" id="ANP35316.1"/>
    </source>
</evidence>
<dbReference type="Proteomes" id="UP000092565">
    <property type="component" value="Chromosome"/>
</dbReference>
<dbReference type="Pfam" id="PF00293">
    <property type="entry name" value="NUDIX"/>
    <property type="match status" value="1"/>
</dbReference>
<dbReference type="GO" id="GO:0016787">
    <property type="term" value="F:hydrolase activity"/>
    <property type="evidence" value="ECO:0007669"/>
    <property type="project" value="UniProtKB-KW"/>
</dbReference>
<evidence type="ECO:0000259" key="1">
    <source>
        <dbReference type="PROSITE" id="PS51462"/>
    </source>
</evidence>
<protein>
    <submittedName>
        <fullName evidence="2">NUDIX hydrolase</fullName>
    </submittedName>
</protein>
<evidence type="ECO:0000313" key="5">
    <source>
        <dbReference type="Proteomes" id="UP001218364"/>
    </source>
</evidence>
<accession>A0A1B0ZMB5</accession>
<dbReference type="SUPFAM" id="SSF55811">
    <property type="entry name" value="Nudix"/>
    <property type="match status" value="1"/>
</dbReference>
<dbReference type="InterPro" id="IPR000086">
    <property type="entry name" value="NUDIX_hydrolase_dom"/>
</dbReference>
<dbReference type="CDD" id="cd03674">
    <property type="entry name" value="NUDIX_Hydrolase"/>
    <property type="match status" value="1"/>
</dbReference>
<reference evidence="3 5" key="2">
    <citation type="submission" date="2023-02" db="EMBL/GenBank/DDBJ databases">
        <title>Population genomics of bacteria associated with diatom.</title>
        <authorList>
            <person name="Xie J."/>
            <person name="Wang H."/>
        </authorList>
    </citation>
    <scope>NUCLEOTIDE SEQUENCE [LARGE SCALE GENOMIC DNA]</scope>
    <source>
        <strain evidence="3 5">PT47_8</strain>
    </source>
</reference>
<dbReference type="EMBL" id="CP015124">
    <property type="protein sequence ID" value="ANP35316.1"/>
    <property type="molecule type" value="Genomic_DNA"/>
</dbReference>
<gene>
    <name evidence="2" type="ORF">JL2886_00384</name>
    <name evidence="3" type="ORF">PXK24_04250</name>
</gene>
<keyword evidence="2" id="KW-0378">Hydrolase</keyword>
<evidence type="ECO:0000313" key="3">
    <source>
        <dbReference type="EMBL" id="MDE4164890.1"/>
    </source>
</evidence>
<sequence>MEHIIGIGGYSPETARDHDMWSRLGRFCASEPRAFDRDPATGHVTASAFVLSADMSSVLLTHHAKLDRWLQLGGHCDGISDAPFVAQKEAYEESGLSRIEVLSPQVFDVDIHEIPASPKECAHLHYDVRFLFRAAAGEIQVSHESHALEWVPLVRLEERTTAPSVLVLREKLPGFLRGASAC</sequence>
<keyword evidence="4" id="KW-1185">Reference proteome</keyword>
<evidence type="ECO:0000313" key="4">
    <source>
        <dbReference type="Proteomes" id="UP000092565"/>
    </source>
</evidence>
<dbReference type="PROSITE" id="PS51462">
    <property type="entry name" value="NUDIX"/>
    <property type="match status" value="1"/>
</dbReference>
<dbReference type="InterPro" id="IPR015797">
    <property type="entry name" value="NUDIX_hydrolase-like_dom_sf"/>
</dbReference>
<organism evidence="2 4">
    <name type="scientific">Phaeobacter gallaeciensis</name>
    <dbReference type="NCBI Taxonomy" id="60890"/>
    <lineage>
        <taxon>Bacteria</taxon>
        <taxon>Pseudomonadati</taxon>
        <taxon>Pseudomonadota</taxon>
        <taxon>Alphaproteobacteria</taxon>
        <taxon>Rhodobacterales</taxon>
        <taxon>Roseobacteraceae</taxon>
        <taxon>Phaeobacter</taxon>
    </lineage>
</organism>
<dbReference type="RefSeq" id="WP_065270455.1">
    <property type="nucleotide sequence ID" value="NZ_CP015124.1"/>
</dbReference>
<dbReference type="PATRIC" id="fig|60890.4.peg.369"/>
<dbReference type="Proteomes" id="UP001218364">
    <property type="component" value="Unassembled WGS sequence"/>
</dbReference>
<proteinExistence type="predicted"/>
<reference evidence="2 4" key="1">
    <citation type="submission" date="2016-04" db="EMBL/GenBank/DDBJ databases">
        <authorList>
            <person name="Evans L.H."/>
            <person name="Alamgir A."/>
            <person name="Owens N."/>
            <person name="Weber N.D."/>
            <person name="Virtaneva K."/>
            <person name="Barbian K."/>
            <person name="Babar A."/>
            <person name="Rosenke K."/>
        </authorList>
    </citation>
    <scope>NUCLEOTIDE SEQUENCE [LARGE SCALE GENOMIC DNA]</scope>
    <source>
        <strain evidence="2 4">JL2886</strain>
    </source>
</reference>
<dbReference type="EMBL" id="JARCJK010000001">
    <property type="protein sequence ID" value="MDE4164890.1"/>
    <property type="molecule type" value="Genomic_DNA"/>
</dbReference>
<name>A0A1B0ZMB5_9RHOB</name>
<dbReference type="AlphaFoldDB" id="A0A1B0ZMB5"/>